<feature type="compositionally biased region" description="Basic and acidic residues" evidence="7">
    <location>
        <begin position="1586"/>
        <end position="1605"/>
    </location>
</feature>
<dbReference type="NCBIfam" id="TIGR03871">
    <property type="entry name" value="ABC_peri_MoxJ_2"/>
    <property type="match status" value="1"/>
</dbReference>
<feature type="domain" description="Cytochrome c" evidence="8">
    <location>
        <begin position="689"/>
        <end position="785"/>
    </location>
</feature>
<dbReference type="InterPro" id="IPR022456">
    <property type="entry name" value="PQQ_b_propeller"/>
</dbReference>
<keyword evidence="3" id="KW-0732">Signal</keyword>
<dbReference type="SUPFAM" id="SSF53822">
    <property type="entry name" value="Periplasmic binding protein-like I"/>
    <property type="match status" value="1"/>
</dbReference>
<dbReference type="InterPro" id="IPR028081">
    <property type="entry name" value="Leu-bd"/>
</dbReference>
<dbReference type="InterPro" id="IPR028082">
    <property type="entry name" value="Peripla_BP_I"/>
</dbReference>
<evidence type="ECO:0000256" key="4">
    <source>
        <dbReference type="ARBA" id="ARBA00023004"/>
    </source>
</evidence>
<dbReference type="InterPro" id="IPR001638">
    <property type="entry name" value="Solute-binding_3/MltF_N"/>
</dbReference>
<evidence type="ECO:0000313" key="9">
    <source>
        <dbReference type="EMBL" id="CAK9077832.1"/>
    </source>
</evidence>
<name>A0ABP0PP79_9DINO</name>
<keyword evidence="5" id="KW-0040">ANK repeat</keyword>
<dbReference type="Pfam" id="PF21783">
    <property type="entry name" value="YNCE"/>
    <property type="match status" value="1"/>
</dbReference>
<evidence type="ECO:0000256" key="2">
    <source>
        <dbReference type="ARBA" id="ARBA00022723"/>
    </source>
</evidence>
<accession>A0ABP0PP79</accession>
<dbReference type="NCBIfam" id="TIGR02276">
    <property type="entry name" value="beta_rpt_yvtn"/>
    <property type="match status" value="2"/>
</dbReference>
<dbReference type="NCBIfam" id="TIGR03866">
    <property type="entry name" value="PQQ_ABC_repeats"/>
    <property type="match status" value="1"/>
</dbReference>
<dbReference type="InterPro" id="IPR036770">
    <property type="entry name" value="Ankyrin_rpt-contain_sf"/>
</dbReference>
<dbReference type="Gene3D" id="1.25.40.20">
    <property type="entry name" value="Ankyrin repeat-containing domain"/>
    <property type="match status" value="1"/>
</dbReference>
<feature type="repeat" description="ANK" evidence="5">
    <location>
        <begin position="491"/>
        <end position="523"/>
    </location>
</feature>
<feature type="repeat" description="ANK" evidence="5">
    <location>
        <begin position="342"/>
        <end position="374"/>
    </location>
</feature>
<keyword evidence="4 6" id="KW-0408">Iron</keyword>
<dbReference type="SUPFAM" id="SSF53850">
    <property type="entry name" value="Periplasmic binding protein-like II"/>
    <property type="match status" value="1"/>
</dbReference>
<dbReference type="Gene3D" id="1.10.760.10">
    <property type="entry name" value="Cytochrome c-like domain"/>
    <property type="match status" value="1"/>
</dbReference>
<dbReference type="InterPro" id="IPR011045">
    <property type="entry name" value="N2O_reductase_N"/>
</dbReference>
<evidence type="ECO:0000256" key="7">
    <source>
        <dbReference type="SAM" id="MobiDB-lite"/>
    </source>
</evidence>
<protein>
    <submittedName>
        <fullName evidence="9">Protein MoxJ</fullName>
    </submittedName>
</protein>
<dbReference type="PANTHER" id="PTHR47197:SF3">
    <property type="entry name" value="DIHYDRO-HEME D1 DEHYDROGENASE"/>
    <property type="match status" value="1"/>
</dbReference>
<evidence type="ECO:0000256" key="3">
    <source>
        <dbReference type="ARBA" id="ARBA00022729"/>
    </source>
</evidence>
<evidence type="ECO:0000313" key="10">
    <source>
        <dbReference type="Proteomes" id="UP001642464"/>
    </source>
</evidence>
<keyword evidence="1 6" id="KW-0349">Heme</keyword>
<feature type="repeat" description="ANK" evidence="5">
    <location>
        <begin position="375"/>
        <end position="407"/>
    </location>
</feature>
<feature type="region of interest" description="Disordered" evidence="7">
    <location>
        <begin position="626"/>
        <end position="667"/>
    </location>
</feature>
<dbReference type="InterPro" id="IPR048433">
    <property type="entry name" value="YNCE-like_beta-prop"/>
</dbReference>
<feature type="repeat" description="ANK" evidence="5">
    <location>
        <begin position="408"/>
        <end position="440"/>
    </location>
</feature>
<dbReference type="InterPro" id="IPR015943">
    <property type="entry name" value="WD40/YVTN_repeat-like_dom_sf"/>
</dbReference>
<organism evidence="9 10">
    <name type="scientific">Durusdinium trenchii</name>
    <dbReference type="NCBI Taxonomy" id="1381693"/>
    <lineage>
        <taxon>Eukaryota</taxon>
        <taxon>Sar</taxon>
        <taxon>Alveolata</taxon>
        <taxon>Dinophyceae</taxon>
        <taxon>Suessiales</taxon>
        <taxon>Symbiodiniaceae</taxon>
        <taxon>Durusdinium</taxon>
    </lineage>
</organism>
<dbReference type="PROSITE" id="PS50088">
    <property type="entry name" value="ANK_REPEAT"/>
    <property type="match status" value="5"/>
</dbReference>
<dbReference type="Proteomes" id="UP001642464">
    <property type="component" value="Unassembled WGS sequence"/>
</dbReference>
<dbReference type="Pfam" id="PF12796">
    <property type="entry name" value="Ank_2"/>
    <property type="match status" value="2"/>
</dbReference>
<dbReference type="CDD" id="cd06268">
    <property type="entry name" value="PBP1_ABC_transporter_LIVBP-like"/>
    <property type="match status" value="1"/>
</dbReference>
<dbReference type="PROSITE" id="PS50297">
    <property type="entry name" value="ANK_REP_REGION"/>
    <property type="match status" value="4"/>
</dbReference>
<dbReference type="NCBIfam" id="TIGR03863">
    <property type="entry name" value="PQQ_ABC_bind"/>
    <property type="match status" value="1"/>
</dbReference>
<dbReference type="PANTHER" id="PTHR47197">
    <property type="entry name" value="PROTEIN NIRF"/>
    <property type="match status" value="1"/>
</dbReference>
<dbReference type="InterPro" id="IPR011964">
    <property type="entry name" value="YVTN_b-propeller_repeat"/>
</dbReference>
<dbReference type="Gene3D" id="2.130.10.10">
    <property type="entry name" value="YVTN repeat-like/Quinoprotein amine dehydrogenase"/>
    <property type="match status" value="2"/>
</dbReference>
<evidence type="ECO:0000256" key="6">
    <source>
        <dbReference type="PROSITE-ProRule" id="PRU00433"/>
    </source>
</evidence>
<evidence type="ECO:0000256" key="5">
    <source>
        <dbReference type="PROSITE-ProRule" id="PRU00023"/>
    </source>
</evidence>
<dbReference type="SUPFAM" id="SSF50974">
    <property type="entry name" value="Nitrous oxide reductase, N-terminal domain"/>
    <property type="match status" value="1"/>
</dbReference>
<feature type="repeat" description="ANK" evidence="5">
    <location>
        <begin position="309"/>
        <end position="341"/>
    </location>
</feature>
<dbReference type="InterPro" id="IPR051200">
    <property type="entry name" value="Host-pathogen_enzymatic-act"/>
</dbReference>
<gene>
    <name evidence="9" type="ORF">SCF082_LOCUS37305</name>
</gene>
<keyword evidence="2 6" id="KW-0479">Metal-binding</keyword>
<dbReference type="Pfam" id="PF13458">
    <property type="entry name" value="Peripla_BP_6"/>
    <property type="match status" value="1"/>
</dbReference>
<feature type="region of interest" description="Disordered" evidence="7">
    <location>
        <begin position="1508"/>
        <end position="1547"/>
    </location>
</feature>
<feature type="region of interest" description="Disordered" evidence="7">
    <location>
        <begin position="1585"/>
        <end position="1607"/>
    </location>
</feature>
<evidence type="ECO:0000259" key="8">
    <source>
        <dbReference type="PROSITE" id="PS51007"/>
    </source>
</evidence>
<feature type="compositionally biased region" description="Basic and acidic residues" evidence="7">
    <location>
        <begin position="1508"/>
        <end position="1526"/>
    </location>
</feature>
<dbReference type="PROSITE" id="PS51007">
    <property type="entry name" value="CYTC"/>
    <property type="match status" value="1"/>
</dbReference>
<dbReference type="InterPro" id="IPR002110">
    <property type="entry name" value="Ankyrin_rpt"/>
</dbReference>
<dbReference type="SUPFAM" id="SSF48403">
    <property type="entry name" value="Ankyrin repeat"/>
    <property type="match status" value="1"/>
</dbReference>
<dbReference type="SMART" id="SM00062">
    <property type="entry name" value="PBPb"/>
    <property type="match status" value="1"/>
</dbReference>
<dbReference type="InterPro" id="IPR022448">
    <property type="entry name" value="Quinoprotein_dehydrogenase"/>
</dbReference>
<proteinExistence type="predicted"/>
<comment type="caution">
    <text evidence="9">The sequence shown here is derived from an EMBL/GenBank/DDBJ whole genome shotgun (WGS) entry which is preliminary data.</text>
</comment>
<dbReference type="Gene3D" id="3.40.50.2300">
    <property type="match status" value="2"/>
</dbReference>
<reference evidence="9 10" key="1">
    <citation type="submission" date="2024-02" db="EMBL/GenBank/DDBJ databases">
        <authorList>
            <person name="Chen Y."/>
            <person name="Shah S."/>
            <person name="Dougan E. K."/>
            <person name="Thang M."/>
            <person name="Chan C."/>
        </authorList>
    </citation>
    <scope>NUCLEOTIDE SEQUENCE [LARGE SCALE GENOMIC DNA]</scope>
</reference>
<dbReference type="SUPFAM" id="SSF46626">
    <property type="entry name" value="Cytochrome c"/>
    <property type="match status" value="1"/>
</dbReference>
<dbReference type="InterPro" id="IPR036909">
    <property type="entry name" value="Cyt_c-like_dom_sf"/>
</dbReference>
<dbReference type="InterPro" id="IPR009056">
    <property type="entry name" value="Cyt_c-like_dom"/>
</dbReference>
<sequence length="1967" mass="214752">MTAAEKTAARQAGREMWKNKSLGQIRVCGDPGNMPLSSSDGEGFQNKIMGVVAEALGAQLSYFWRPYLERGITRQTFETADCDVLVDMPASYHGVLTTLPVYRTTYVLAWRDDKGLEISGLDDPKLKDLTIGVYQTSAIREALKRRGHTANIAIHTVSHNGDLIPEQQPSYQVQQVVDGDIDVAAVWGPFAGWYATMKGEPISVLPVNLMDDDVPLEFDLALGVRPTNAVLKFALEFALDAERDKIEKILRDFGVPLVHCSRCVVSGDLPAHGSYTKPFDVMQAPRGTPSPDQLVNRERLEAWLAKGADVQAELANAVLAADEERIRFLVEKGADINARDRQGYAPLQAAARSRKDKLIPLLVELGADVNGRDRDGFTALSNAAQRNHVPTIKALVERGADLEMAAEGGFGPLSLAIDGGHFLAAKALIEVGANVNARSGDDKVTPLMVTASWMAVGEQAKQIELRQGLRSTDIATALIDRGADVNAVNADGISALMVAAARGNMPMLGLLLEEGANADLTSDAGKTAIDIARDNLNEDAVKSIKTRTNFDTAARVRAPGLSQLCKQATGRTNASGLAGVRQFSEEADIWTCEGLNVNRQFLALLTAAAVSTAALVSACGAAEEQTPEAAEQATEAPAEKAQASEEKAEETSSEEAAAPAADGEFMAPADRVKAAPKGTLKNPYTGNEEAIAEGQKLFMGLSCNGCHGGGGGGGMCPPLTNEVWVYGGDDDTLFRLITLGSNDLKAEGYSRKGTEGVVGPMMAYKDLIDDERKIWKIIAWIRTKWGLACAKCGFAAAAAALLMGWLAAALPVRAAPEAPSAAAPDALTTKVVYLSKRYPEPPPLSLLEKILTDEGVQGSRLAINEINQTGRFLKQHFELVEVVAERDQDVINLARPLLAKGQGLIVADLNPGDLLALSDLPEAKDAIIFNVRSSRDELRQEDCRANVFHILPNWAMRADALAQYLVWKKWRRWLVVHGTTPGDMEYLAAIRRAAKKFGGKIVDERVYEFDPGSRRTDTGHQQIQTQLPLLTQGVPDHDVVFVSDVGEAFGDYLMFRTYEPRPVVGSQGLQAVAWHRAYEQYAGTQLQNRFERLADRIMTERDYAAWLAVRVVGEAVTRTNKNSLEDVRARILSKEFEVAGFKGIAHTFRAWDHQMRQPMLISGPRALVSISPQKGFLHERFLTDTLGFDAETIFVSNERDNTVTVLDGKSLEIVKVIETGARPRGMVFTPDYKQLLICAGDDNRLDVVDTETLEVVRHLDSGPDPELLDVDPSGERVYIANEDEGYVTVIELESGKVLAEIPVGVEPEGMAVSPDNKLTVATSETTSMAHFIDNETLEVTANVLVDTRPRVARFEPNGKLVWVTTEIGGTVAVIDPENHEIVQKFGFEIPGVRKELIQPVGLEFADDGKTAFIALGPANRVAVVDVEAYKPIEYILVGQRPWHLALNSDRTKLYVANGLTNDMTVIDVATRKPEKSVPVGRLPWGGAGAMLRLFPAVGLRGELQHRAIGGERDQQPVDRHQQRPERQTAAVPGHDGHASKGNACRVSQEEVEGCDDPERMGKSAASECRQGAGCEFGGGYNIEPGMDQRGEDQATHQHLEPRELPPSKVARGACGITHMDKIGLHPAFQPARPLFQPAREVFRRLFPCRRRHDANRPSKAREADAEVRILGHVERVPRSDIHESGSREVIRRASEGDRKPQGFKRRQHAVEQHRIFDCELTGEPVLFGVEDVQTGLNAAEFRVCGQCANRTAKLVGFGHILRVVDDDEVARRSRQDIVEGSWLRPRFALRHDEGPHVRRQARGVDCFARCRVILFKDAVSLWRLCGKRAAERGGSQNDNAEERQRESGGEEECKAVGCQCCNGGKDRKHQGEHRFLPRPDGLTGRKLGSSATQAVDGLFEIAPGPLDFRVAVGGVGLFANAPTQRGTEPLQRQAQTQALRARAALKSLRHFAFPPAPCLPIRARLVS</sequence>
<dbReference type="InterPro" id="IPR022478">
    <property type="entry name" value="ABC_transptr_sub-bd_PQQ"/>
</dbReference>
<dbReference type="EMBL" id="CAXAMM010037891">
    <property type="protein sequence ID" value="CAK9077832.1"/>
    <property type="molecule type" value="Genomic_DNA"/>
</dbReference>
<feature type="compositionally biased region" description="Low complexity" evidence="7">
    <location>
        <begin position="626"/>
        <end position="641"/>
    </location>
</feature>
<feature type="region of interest" description="Disordered" evidence="7">
    <location>
        <begin position="1682"/>
        <end position="1704"/>
    </location>
</feature>
<feature type="compositionally biased region" description="Basic and acidic residues" evidence="7">
    <location>
        <begin position="1682"/>
        <end position="1700"/>
    </location>
</feature>
<feature type="compositionally biased region" description="Low complexity" evidence="7">
    <location>
        <begin position="654"/>
        <end position="667"/>
    </location>
</feature>
<dbReference type="SMART" id="SM00248">
    <property type="entry name" value="ANK"/>
    <property type="match status" value="6"/>
</dbReference>
<evidence type="ECO:0000256" key="1">
    <source>
        <dbReference type="ARBA" id="ARBA00022617"/>
    </source>
</evidence>
<dbReference type="Pfam" id="PF00034">
    <property type="entry name" value="Cytochrom_C"/>
    <property type="match status" value="1"/>
</dbReference>
<keyword evidence="10" id="KW-1185">Reference proteome</keyword>